<evidence type="ECO:0000313" key="2">
    <source>
        <dbReference type="Proteomes" id="UP001190700"/>
    </source>
</evidence>
<proteinExistence type="predicted"/>
<comment type="caution">
    <text evidence="1">The sequence shown here is derived from an EMBL/GenBank/DDBJ whole genome shotgun (WGS) entry which is preliminary data.</text>
</comment>
<sequence>MAVANPPTPSVAFADEGDIFEPVLANVRHVPARWGESCREAGSAVSILLKDTGRGRYPNARIDATRFKYCLPTTNWPPEVCQRLIDDAKRSDCTERAVVHLFSVRQTRSLLTTHVGASREYYMGAHVVCGVNKLCVPRFVVLRRLRDQRAMIERYACPSLKRPRDDTDSVAEEARREEDLRSVFVHAVAMAMPQTHTVQLDCAAIDTMRACPNSDGRYRDAVPEREVYDVVTADIRRGQRVVWCCATPDVGRSAVFSARCRALRDIGLHRVIAVLPTGTKREAEQKFSDCCDFVDYEAVQARETRVNCASALRARLTLSLQV</sequence>
<protein>
    <submittedName>
        <fullName evidence="1">Uncharacterized protein</fullName>
    </submittedName>
</protein>
<dbReference type="Proteomes" id="UP001190700">
    <property type="component" value="Unassembled WGS sequence"/>
</dbReference>
<gene>
    <name evidence="1" type="ORF">CYMTET_6320</name>
</gene>
<reference evidence="1 2" key="1">
    <citation type="journal article" date="2015" name="Genome Biol. Evol.">
        <title>Comparative Genomics of a Bacterivorous Green Alga Reveals Evolutionary Causalities and Consequences of Phago-Mixotrophic Mode of Nutrition.</title>
        <authorList>
            <person name="Burns J.A."/>
            <person name="Paasch A."/>
            <person name="Narechania A."/>
            <person name="Kim E."/>
        </authorList>
    </citation>
    <scope>NUCLEOTIDE SEQUENCE [LARGE SCALE GENOMIC DNA]</scope>
    <source>
        <strain evidence="1 2">PLY_AMNH</strain>
    </source>
</reference>
<keyword evidence="2" id="KW-1185">Reference proteome</keyword>
<accession>A0AAE0LI14</accession>
<dbReference type="EMBL" id="LGRX02001488">
    <property type="protein sequence ID" value="KAK3286111.1"/>
    <property type="molecule type" value="Genomic_DNA"/>
</dbReference>
<organism evidence="1 2">
    <name type="scientific">Cymbomonas tetramitiformis</name>
    <dbReference type="NCBI Taxonomy" id="36881"/>
    <lineage>
        <taxon>Eukaryota</taxon>
        <taxon>Viridiplantae</taxon>
        <taxon>Chlorophyta</taxon>
        <taxon>Pyramimonadophyceae</taxon>
        <taxon>Pyramimonadales</taxon>
        <taxon>Pyramimonadaceae</taxon>
        <taxon>Cymbomonas</taxon>
    </lineage>
</organism>
<evidence type="ECO:0000313" key="1">
    <source>
        <dbReference type="EMBL" id="KAK3286111.1"/>
    </source>
</evidence>
<name>A0AAE0LI14_9CHLO</name>
<dbReference type="AlphaFoldDB" id="A0AAE0LI14"/>